<keyword evidence="1" id="KW-1133">Transmembrane helix</keyword>
<dbReference type="EMBL" id="JACHXG010000004">
    <property type="protein sequence ID" value="MBB3089117.1"/>
    <property type="molecule type" value="Genomic_DNA"/>
</dbReference>
<feature type="transmembrane region" description="Helical" evidence="1">
    <location>
        <begin position="91"/>
        <end position="110"/>
    </location>
</feature>
<gene>
    <name evidence="3" type="ORF">FHS12_002063</name>
</gene>
<keyword evidence="1" id="KW-0812">Transmembrane</keyword>
<proteinExistence type="predicted"/>
<evidence type="ECO:0000256" key="1">
    <source>
        <dbReference type="SAM" id="Phobius"/>
    </source>
</evidence>
<comment type="caution">
    <text evidence="3">The sequence shown here is derived from an EMBL/GenBank/DDBJ whole genome shotgun (WGS) entry which is preliminary data.</text>
</comment>
<feature type="domain" description="VanZ-like" evidence="2">
    <location>
        <begin position="77"/>
        <end position="168"/>
    </location>
</feature>
<organism evidence="3 4">
    <name type="scientific">Nocardioides albus</name>
    <dbReference type="NCBI Taxonomy" id="1841"/>
    <lineage>
        <taxon>Bacteria</taxon>
        <taxon>Bacillati</taxon>
        <taxon>Actinomycetota</taxon>
        <taxon>Actinomycetes</taxon>
        <taxon>Propionibacteriales</taxon>
        <taxon>Nocardioidaceae</taxon>
        <taxon>Nocardioides</taxon>
    </lineage>
</organism>
<feature type="transmembrane region" description="Helical" evidence="1">
    <location>
        <begin position="56"/>
        <end position="79"/>
    </location>
</feature>
<reference evidence="3 4" key="1">
    <citation type="submission" date="2020-08" db="EMBL/GenBank/DDBJ databases">
        <title>Genomic Encyclopedia of Type Strains, Phase III (KMG-III): the genomes of soil and plant-associated and newly described type strains.</title>
        <authorList>
            <person name="Whitman W."/>
        </authorList>
    </citation>
    <scope>NUCLEOTIDE SEQUENCE [LARGE SCALE GENOMIC DNA]</scope>
    <source>
        <strain evidence="3 4">CECT 3302</strain>
    </source>
</reference>
<feature type="transmembrane region" description="Helical" evidence="1">
    <location>
        <begin position="122"/>
        <end position="141"/>
    </location>
</feature>
<evidence type="ECO:0000259" key="2">
    <source>
        <dbReference type="Pfam" id="PF04892"/>
    </source>
</evidence>
<dbReference type="PANTHER" id="PTHR36834">
    <property type="entry name" value="MEMBRANE PROTEIN-RELATED"/>
    <property type="match status" value="1"/>
</dbReference>
<feature type="transmembrane region" description="Helical" evidence="1">
    <location>
        <begin position="12"/>
        <end position="35"/>
    </location>
</feature>
<evidence type="ECO:0000313" key="3">
    <source>
        <dbReference type="EMBL" id="MBB3089117.1"/>
    </source>
</evidence>
<keyword evidence="4" id="KW-1185">Reference proteome</keyword>
<dbReference type="AlphaFoldDB" id="A0A7W5A3S5"/>
<dbReference type="PANTHER" id="PTHR36834:SF1">
    <property type="entry name" value="INTEGRAL MEMBRANE PROTEIN"/>
    <property type="match status" value="1"/>
</dbReference>
<dbReference type="RefSeq" id="WP_183544861.1">
    <property type="nucleotide sequence ID" value="NZ_BMQT01000002.1"/>
</dbReference>
<keyword evidence="1" id="KW-0472">Membrane</keyword>
<dbReference type="Pfam" id="PF04892">
    <property type="entry name" value="VanZ"/>
    <property type="match status" value="1"/>
</dbReference>
<feature type="transmembrane region" description="Helical" evidence="1">
    <location>
        <begin position="153"/>
        <end position="171"/>
    </location>
</feature>
<protein>
    <recommendedName>
        <fullName evidence="2">VanZ-like domain-containing protein</fullName>
    </recommendedName>
</protein>
<accession>A0A7W5A3S5</accession>
<dbReference type="Proteomes" id="UP000577707">
    <property type="component" value="Unassembled WGS sequence"/>
</dbReference>
<sequence>MIVNGSGSLTETGIVILTVLALPVAALAVPILALLRRGLGVPWPRAWRTSLAEVAIVYGTVPGVMMTMVPGSMAGLVTGSVSLEPFADLPTMGRFGIVGNLLLFAPLGFFGPIRFRALRSVWRVLALAVAGSVTIEVLQYALLLDRVSSVDDVLLNAAGATVAAILSWPWWRPGARRRRSARHDLPARPSVAEPVETG</sequence>
<dbReference type="InterPro" id="IPR006976">
    <property type="entry name" value="VanZ-like"/>
</dbReference>
<evidence type="ECO:0000313" key="4">
    <source>
        <dbReference type="Proteomes" id="UP000577707"/>
    </source>
</evidence>
<dbReference type="InterPro" id="IPR053150">
    <property type="entry name" value="Teicoplanin_resist-assoc"/>
</dbReference>
<name>A0A7W5A3S5_9ACTN</name>